<proteinExistence type="predicted"/>
<dbReference type="InterPro" id="IPR008936">
    <property type="entry name" value="Rho_GTPase_activation_prot"/>
</dbReference>
<dbReference type="EMBL" id="CAJOBI010342891">
    <property type="protein sequence ID" value="CAF5215429.1"/>
    <property type="molecule type" value="Genomic_DNA"/>
</dbReference>
<comment type="caution">
    <text evidence="2">The sequence shown here is derived from an EMBL/GenBank/DDBJ whole genome shotgun (WGS) entry which is preliminary data.</text>
</comment>
<accession>A0A8S3J9R2</accession>
<reference evidence="2" key="1">
    <citation type="submission" date="2021-02" db="EMBL/GenBank/DDBJ databases">
        <authorList>
            <person name="Nowell W R."/>
        </authorList>
    </citation>
    <scope>NUCLEOTIDE SEQUENCE</scope>
</reference>
<dbReference type="AlphaFoldDB" id="A0A8S3J9R2"/>
<dbReference type="SUPFAM" id="SSF48350">
    <property type="entry name" value="GTPase activation domain, GAP"/>
    <property type="match status" value="1"/>
</dbReference>
<evidence type="ECO:0000259" key="1">
    <source>
        <dbReference type="PROSITE" id="PS50238"/>
    </source>
</evidence>
<gene>
    <name evidence="2" type="ORF">SMN809_LOCUS79572</name>
</gene>
<name>A0A8S3J9R2_9BILA</name>
<dbReference type="InterPro" id="IPR000198">
    <property type="entry name" value="RhoGAP_dom"/>
</dbReference>
<evidence type="ECO:0000313" key="2">
    <source>
        <dbReference type="EMBL" id="CAF5215429.1"/>
    </source>
</evidence>
<sequence length="118" mass="13431">LVEQLRLIMGLSLEEAAKHNPLQNDDLSVPRFLVDCINIIEQAHPQDSVYRQEPVKIKQPADLENALKQPLTPAFAVSLLKRFLKELPEQLIPTELSSAIFKIINDPGNKRQGFLKFF</sequence>
<dbReference type="Pfam" id="PF00620">
    <property type="entry name" value="RhoGAP"/>
    <property type="match status" value="1"/>
</dbReference>
<evidence type="ECO:0000313" key="3">
    <source>
        <dbReference type="Proteomes" id="UP000676336"/>
    </source>
</evidence>
<dbReference type="Gene3D" id="1.10.555.10">
    <property type="entry name" value="Rho GTPase activation protein"/>
    <property type="match status" value="1"/>
</dbReference>
<dbReference type="GO" id="GO:0007165">
    <property type="term" value="P:signal transduction"/>
    <property type="evidence" value="ECO:0007669"/>
    <property type="project" value="InterPro"/>
</dbReference>
<feature type="domain" description="Rho-GAP" evidence="1">
    <location>
        <begin position="11"/>
        <end position="118"/>
    </location>
</feature>
<dbReference type="Proteomes" id="UP000676336">
    <property type="component" value="Unassembled WGS sequence"/>
</dbReference>
<organism evidence="2 3">
    <name type="scientific">Rotaria magnacalcarata</name>
    <dbReference type="NCBI Taxonomy" id="392030"/>
    <lineage>
        <taxon>Eukaryota</taxon>
        <taxon>Metazoa</taxon>
        <taxon>Spiralia</taxon>
        <taxon>Gnathifera</taxon>
        <taxon>Rotifera</taxon>
        <taxon>Eurotatoria</taxon>
        <taxon>Bdelloidea</taxon>
        <taxon>Philodinida</taxon>
        <taxon>Philodinidae</taxon>
        <taxon>Rotaria</taxon>
    </lineage>
</organism>
<protein>
    <recommendedName>
        <fullName evidence="1">Rho-GAP domain-containing protein</fullName>
    </recommendedName>
</protein>
<feature type="non-terminal residue" evidence="2">
    <location>
        <position position="1"/>
    </location>
</feature>
<dbReference type="PROSITE" id="PS50238">
    <property type="entry name" value="RHOGAP"/>
    <property type="match status" value="1"/>
</dbReference>